<name>A0AAP0JPZ7_9MAGN</name>
<dbReference type="Proteomes" id="UP001417504">
    <property type="component" value="Unassembled WGS sequence"/>
</dbReference>
<dbReference type="SUPFAM" id="SSF161077">
    <property type="entry name" value="Photosystem II antenna protein-like"/>
    <property type="match status" value="1"/>
</dbReference>
<dbReference type="InterPro" id="IPR036001">
    <property type="entry name" value="PS_II_antenna-like_sf"/>
</dbReference>
<dbReference type="Gene3D" id="1.10.10.670">
    <property type="entry name" value="photosystem ii from thermosynechococcus elongatus"/>
    <property type="match status" value="1"/>
</dbReference>
<organism evidence="1 2">
    <name type="scientific">Stephania japonica</name>
    <dbReference type="NCBI Taxonomy" id="461633"/>
    <lineage>
        <taxon>Eukaryota</taxon>
        <taxon>Viridiplantae</taxon>
        <taxon>Streptophyta</taxon>
        <taxon>Embryophyta</taxon>
        <taxon>Tracheophyta</taxon>
        <taxon>Spermatophyta</taxon>
        <taxon>Magnoliopsida</taxon>
        <taxon>Ranunculales</taxon>
        <taxon>Menispermaceae</taxon>
        <taxon>Menispermoideae</taxon>
        <taxon>Cissampelideae</taxon>
        <taxon>Stephania</taxon>
    </lineage>
</organism>
<protein>
    <submittedName>
        <fullName evidence="1">Uncharacterized protein</fullName>
    </submittedName>
</protein>
<evidence type="ECO:0000313" key="2">
    <source>
        <dbReference type="Proteomes" id="UP001417504"/>
    </source>
</evidence>
<evidence type="ECO:0000313" key="1">
    <source>
        <dbReference type="EMBL" id="KAK9137749.1"/>
    </source>
</evidence>
<dbReference type="GO" id="GO:0016168">
    <property type="term" value="F:chlorophyll binding"/>
    <property type="evidence" value="ECO:0007669"/>
    <property type="project" value="InterPro"/>
</dbReference>
<dbReference type="GO" id="GO:0009767">
    <property type="term" value="P:photosynthetic electron transport chain"/>
    <property type="evidence" value="ECO:0007669"/>
    <property type="project" value="InterPro"/>
</dbReference>
<dbReference type="GO" id="GO:0009521">
    <property type="term" value="C:photosystem"/>
    <property type="evidence" value="ECO:0007669"/>
    <property type="project" value="InterPro"/>
</dbReference>
<dbReference type="AlphaFoldDB" id="A0AAP0JPZ7"/>
<gene>
    <name evidence="1" type="ORF">Sjap_008343</name>
</gene>
<accession>A0AAP0JPZ7</accession>
<sequence>MKTLYSLRRFYHTETHFNGTLALAGTDQETTSFAWWAGNARLINFPEASQAQAFTFLVRDYLGVNVGFAQGPTELGHLWHAGRAREAAAGFEKGIDRDLEPVLFITPLN</sequence>
<reference evidence="1 2" key="1">
    <citation type="submission" date="2024-01" db="EMBL/GenBank/DDBJ databases">
        <title>Genome assemblies of Stephania.</title>
        <authorList>
            <person name="Yang L."/>
        </authorList>
    </citation>
    <scope>NUCLEOTIDE SEQUENCE [LARGE SCALE GENOMIC DNA]</scope>
    <source>
        <strain evidence="1">QJT</strain>
        <tissue evidence="1">Leaf</tissue>
    </source>
</reference>
<proteinExistence type="predicted"/>
<dbReference type="InterPro" id="IPR044900">
    <property type="entry name" value="PSII_PsbC_sf"/>
</dbReference>
<comment type="caution">
    <text evidence="1">The sequence shown here is derived from an EMBL/GenBank/DDBJ whole genome shotgun (WGS) entry which is preliminary data.</text>
</comment>
<keyword evidence="2" id="KW-1185">Reference proteome</keyword>
<dbReference type="EMBL" id="JBBNAE010000003">
    <property type="protein sequence ID" value="KAK9137749.1"/>
    <property type="molecule type" value="Genomic_DNA"/>
</dbReference>